<dbReference type="FunFam" id="3.40.50.720:FF:000173">
    <property type="entry name" value="3-oxoacyl-[acyl-carrier protein] reductase"/>
    <property type="match status" value="1"/>
</dbReference>
<dbReference type="SUPFAM" id="SSF51735">
    <property type="entry name" value="NAD(P)-binding Rossmann-fold domains"/>
    <property type="match status" value="1"/>
</dbReference>
<dbReference type="GO" id="GO:0016616">
    <property type="term" value="F:oxidoreductase activity, acting on the CH-OH group of donors, NAD or NADP as acceptor"/>
    <property type="evidence" value="ECO:0007669"/>
    <property type="project" value="TreeGrafter"/>
</dbReference>
<dbReference type="InterPro" id="IPR002347">
    <property type="entry name" value="SDR_fam"/>
</dbReference>
<dbReference type="PRINTS" id="PR00080">
    <property type="entry name" value="SDRFAMILY"/>
</dbReference>
<organism evidence="4">
    <name type="scientific">Cronobacter turicensis</name>
    <dbReference type="NCBI Taxonomy" id="413502"/>
    <lineage>
        <taxon>Bacteria</taxon>
        <taxon>Pseudomonadati</taxon>
        <taxon>Pseudomonadota</taxon>
        <taxon>Gammaproteobacteria</taxon>
        <taxon>Enterobacterales</taxon>
        <taxon>Enterobacteriaceae</taxon>
        <taxon>Cronobacter</taxon>
    </lineage>
</organism>
<evidence type="ECO:0000256" key="1">
    <source>
        <dbReference type="ARBA" id="ARBA00006484"/>
    </source>
</evidence>
<evidence type="ECO:0000313" key="4">
    <source>
        <dbReference type="EMBL" id="PUX19356.1"/>
    </source>
</evidence>
<dbReference type="InterPro" id="IPR020904">
    <property type="entry name" value="Sc_DH/Rdtase_CS"/>
</dbReference>
<evidence type="ECO:0000256" key="2">
    <source>
        <dbReference type="ARBA" id="ARBA00023002"/>
    </source>
</evidence>
<reference evidence="4" key="1">
    <citation type="submission" date="2016-12" db="EMBL/GenBank/DDBJ databases">
        <title>Analysis of the Molecular Diversity Among Cronobacter Species Isolated from Filth Flies Using a Pan Genomic DNA Microarray.</title>
        <authorList>
            <person name="Pava-Ripoll M."/>
            <person name="Tall B."/>
            <person name="Farber J."/>
            <person name="Fanning S."/>
            <person name="Lehner A."/>
            <person name="Stephan R."/>
            <person name="Pagotto F."/>
            <person name="Iverson C."/>
            <person name="Ziobro G."/>
            <person name="Miller A."/>
            <person name="Pearson R."/>
            <person name="Yan Q."/>
            <person name="Kim M."/>
            <person name="Jeong S."/>
            <person name="Park J."/>
            <person name="Jun S."/>
            <person name="Choi H."/>
            <person name="Chung T."/>
            <person name="Yoo Y."/>
            <person name="Park E."/>
            <person name="Hwang S."/>
            <person name="Lee B."/>
            <person name="Sathyamoorthy V."/>
            <person name="Carter L."/>
            <person name="Mammel M."/>
            <person name="Jackson S."/>
            <person name="Kothary M."/>
            <person name="Patel I."/>
            <person name="Grim C."/>
            <person name="Gopinath G."/>
            <person name="Gangiredla J."/>
            <person name="Chase H."/>
        </authorList>
    </citation>
    <scope>NUCLEOTIDE SEQUENCE [LARGE SCALE GENOMIC DNA]</scope>
    <source>
        <strain evidence="4">MOD1-Sh41s</strain>
    </source>
</reference>
<dbReference type="PROSITE" id="PS00061">
    <property type="entry name" value="ADH_SHORT"/>
    <property type="match status" value="1"/>
</dbReference>
<protein>
    <submittedName>
        <fullName evidence="4">KR domain-containing protein</fullName>
    </submittedName>
</protein>
<sequence>MLLKEKNVIITGCARGIGRAMVEAFAAEGACIYAHARSETPEFLADMAALAERYQVEIWPLCFDLTDNDAMKGAVKRLMSDKRPLHALVNNAGVTWNALFQMTTMQALREQFEVNFFSLFSFTQMVSKLMTRQRFGSIVNIASTAAEDGNAGKAAYGAAKAAVVALTRTIATELGEQGIRANCIAPGMTETDMLSTMPDYIIEETRNGTDLRRLGAPQEIAAAAVWLASDLSSYVTGQTLRVDGGLR</sequence>
<dbReference type="Pfam" id="PF13561">
    <property type="entry name" value="adh_short_C2"/>
    <property type="match status" value="1"/>
</dbReference>
<dbReference type="SMART" id="SM00822">
    <property type="entry name" value="PKS_KR"/>
    <property type="match status" value="1"/>
</dbReference>
<dbReference type="PANTHER" id="PTHR42760:SF133">
    <property type="entry name" value="3-OXOACYL-[ACYL-CARRIER-PROTEIN] REDUCTASE"/>
    <property type="match status" value="1"/>
</dbReference>
<keyword evidence="2" id="KW-0560">Oxidoreductase</keyword>
<dbReference type="InterPro" id="IPR036291">
    <property type="entry name" value="NAD(P)-bd_dom_sf"/>
</dbReference>
<comment type="caution">
    <text evidence="4">The sequence shown here is derived from an EMBL/GenBank/DDBJ whole genome shotgun (WGS) entry which is preliminary data.</text>
</comment>
<accession>A0A2T7B1R5</accession>
<proteinExistence type="inferred from homology"/>
<dbReference type="InterPro" id="IPR057326">
    <property type="entry name" value="KR_dom"/>
</dbReference>
<dbReference type="PRINTS" id="PR00081">
    <property type="entry name" value="GDHRDH"/>
</dbReference>
<gene>
    <name evidence="4" type="ORF">BS411_16850</name>
</gene>
<dbReference type="Gene3D" id="3.40.50.720">
    <property type="entry name" value="NAD(P)-binding Rossmann-like Domain"/>
    <property type="match status" value="1"/>
</dbReference>
<feature type="domain" description="Ketoreductase" evidence="3">
    <location>
        <begin position="6"/>
        <end position="191"/>
    </location>
</feature>
<dbReference type="OrthoDB" id="7301144at2"/>
<comment type="similarity">
    <text evidence="1">Belongs to the short-chain dehydrogenases/reductases (SDR) family.</text>
</comment>
<evidence type="ECO:0000259" key="3">
    <source>
        <dbReference type="SMART" id="SM00822"/>
    </source>
</evidence>
<dbReference type="AlphaFoldDB" id="A0A2T7B1R5"/>
<dbReference type="EMBL" id="MSAG01000029">
    <property type="protein sequence ID" value="PUX19356.1"/>
    <property type="molecule type" value="Genomic_DNA"/>
</dbReference>
<dbReference type="PANTHER" id="PTHR42760">
    <property type="entry name" value="SHORT-CHAIN DEHYDROGENASES/REDUCTASES FAMILY MEMBER"/>
    <property type="match status" value="1"/>
</dbReference>
<name>A0A2T7B1R5_9ENTR</name>
<dbReference type="RefSeq" id="WP_075199194.1">
    <property type="nucleotide sequence ID" value="NZ_CP187984.1"/>
</dbReference>